<accession>A0A1G5C3K9</accession>
<dbReference type="EMBL" id="FMUX01000002">
    <property type="protein sequence ID" value="SCX96992.1"/>
    <property type="molecule type" value="Genomic_DNA"/>
</dbReference>
<evidence type="ECO:0000313" key="2">
    <source>
        <dbReference type="Proteomes" id="UP000198870"/>
    </source>
</evidence>
<keyword evidence="2" id="KW-1185">Reference proteome</keyword>
<dbReference type="AlphaFoldDB" id="A0A1G5C3K9"/>
<dbReference type="CDD" id="cd10935">
    <property type="entry name" value="CE4_WalW"/>
    <property type="match status" value="1"/>
</dbReference>
<dbReference type="GO" id="GO:0005975">
    <property type="term" value="P:carbohydrate metabolic process"/>
    <property type="evidence" value="ECO:0007669"/>
    <property type="project" value="InterPro"/>
</dbReference>
<organism evidence="1 2">
    <name type="scientific">Desulfoluna spongiiphila</name>
    <dbReference type="NCBI Taxonomy" id="419481"/>
    <lineage>
        <taxon>Bacteria</taxon>
        <taxon>Pseudomonadati</taxon>
        <taxon>Thermodesulfobacteriota</taxon>
        <taxon>Desulfobacteria</taxon>
        <taxon>Desulfobacterales</taxon>
        <taxon>Desulfolunaceae</taxon>
        <taxon>Desulfoluna</taxon>
    </lineage>
</organism>
<gene>
    <name evidence="1" type="ORF">SAMN05216233_102357</name>
</gene>
<evidence type="ECO:0000313" key="1">
    <source>
        <dbReference type="EMBL" id="SCX96992.1"/>
    </source>
</evidence>
<dbReference type="RefSeq" id="WP_092208846.1">
    <property type="nucleotide sequence ID" value="NZ_FMUX01000002.1"/>
</dbReference>
<protein>
    <recommendedName>
        <fullName evidence="3">Polysaccharide deacetylase</fullName>
    </recommendedName>
</protein>
<dbReference type="OrthoDB" id="9771584at2"/>
<reference evidence="1 2" key="1">
    <citation type="submission" date="2016-10" db="EMBL/GenBank/DDBJ databases">
        <authorList>
            <person name="de Groot N.N."/>
        </authorList>
    </citation>
    <scope>NUCLEOTIDE SEQUENCE [LARGE SCALE GENOMIC DNA]</scope>
    <source>
        <strain evidence="1 2">AA1</strain>
    </source>
</reference>
<name>A0A1G5C3K9_9BACT</name>
<sequence>MTVHVYITIDTEEDSWDVYNATDNPVENLKRIPELQRLFDRYGAVPTYLINWPVATDDRAREILKGICDDGRCEIGTHCHPWNTPPYEEEISVENSMMCNLPEALVKKKMTRLHAAIEDRFNLTPACFRAGRWGFDEKVARTIDSLGYRIDTSISPFVDWAPYGGPDFSRGHTAAYRFHPDHPMASDPKGTLLEVPPTVGFYQKNGRSCYSLMEKLRKKPLSRLRLLGILDRLGLLNFRWLSPELSSGPEMVRLARQCIRFGHRYLNLSFHSTSMLPGKSPFVGSEKDLARFLADIEMFLDYAAGEGFVFSPLSAALNGHSTHDIPGRLGHGQ</sequence>
<dbReference type="InterPro" id="IPR011330">
    <property type="entry name" value="Glyco_hydro/deAcase_b/a-brl"/>
</dbReference>
<dbReference type="SUPFAM" id="SSF88713">
    <property type="entry name" value="Glycoside hydrolase/deacetylase"/>
    <property type="match status" value="1"/>
</dbReference>
<proteinExistence type="predicted"/>
<dbReference type="Gene3D" id="3.20.20.370">
    <property type="entry name" value="Glycoside hydrolase/deacetylase"/>
    <property type="match status" value="1"/>
</dbReference>
<dbReference type="STRING" id="419481.SAMN05216233_102357"/>
<dbReference type="Proteomes" id="UP000198870">
    <property type="component" value="Unassembled WGS sequence"/>
</dbReference>
<evidence type="ECO:0008006" key="3">
    <source>
        <dbReference type="Google" id="ProtNLM"/>
    </source>
</evidence>